<dbReference type="Proteomes" id="UP000186917">
    <property type="component" value="Unassembled WGS sequence"/>
</dbReference>
<dbReference type="EMBL" id="FTOR01000001">
    <property type="protein sequence ID" value="SIS79076.1"/>
    <property type="molecule type" value="Genomic_DNA"/>
</dbReference>
<evidence type="ECO:0000259" key="3">
    <source>
        <dbReference type="SMART" id="SM00939"/>
    </source>
</evidence>
<gene>
    <name evidence="4" type="ORF">SAMN05421788_1011228</name>
</gene>
<feature type="domain" description="Xaa-Pro dipeptidyl-peptidase C-terminal" evidence="3">
    <location>
        <begin position="353"/>
        <end position="596"/>
    </location>
</feature>
<dbReference type="Pfam" id="PF08530">
    <property type="entry name" value="PepX_C"/>
    <property type="match status" value="1"/>
</dbReference>
<evidence type="ECO:0000313" key="5">
    <source>
        <dbReference type="Proteomes" id="UP000186917"/>
    </source>
</evidence>
<dbReference type="SUPFAM" id="SSF49785">
    <property type="entry name" value="Galactose-binding domain-like"/>
    <property type="match status" value="1"/>
</dbReference>
<dbReference type="InterPro" id="IPR029058">
    <property type="entry name" value="AB_hydrolase_fold"/>
</dbReference>
<evidence type="ECO:0000256" key="1">
    <source>
        <dbReference type="ARBA" id="ARBA00022801"/>
    </source>
</evidence>
<feature type="chain" id="PRO_5030023290" description="Xaa-Pro dipeptidyl-peptidase C-terminal domain-containing protein" evidence="2">
    <location>
        <begin position="21"/>
        <end position="600"/>
    </location>
</feature>
<organism evidence="4 5">
    <name type="scientific">Filimonas lacunae</name>
    <dbReference type="NCBI Taxonomy" id="477680"/>
    <lineage>
        <taxon>Bacteria</taxon>
        <taxon>Pseudomonadati</taxon>
        <taxon>Bacteroidota</taxon>
        <taxon>Chitinophagia</taxon>
        <taxon>Chitinophagales</taxon>
        <taxon>Chitinophagaceae</taxon>
        <taxon>Filimonas</taxon>
    </lineage>
</organism>
<dbReference type="KEGG" id="fln:FLA_5849"/>
<dbReference type="GO" id="GO:0008239">
    <property type="term" value="F:dipeptidyl-peptidase activity"/>
    <property type="evidence" value="ECO:0007669"/>
    <property type="project" value="InterPro"/>
</dbReference>
<reference evidence="5" key="1">
    <citation type="submission" date="2017-01" db="EMBL/GenBank/DDBJ databases">
        <authorList>
            <person name="Varghese N."/>
            <person name="Submissions S."/>
        </authorList>
    </citation>
    <scope>NUCLEOTIDE SEQUENCE [LARGE SCALE GENOMIC DNA]</scope>
    <source>
        <strain evidence="5">DSM 21054</strain>
    </source>
</reference>
<dbReference type="STRING" id="477680.SAMN05421788_1011228"/>
<dbReference type="InterPro" id="IPR013736">
    <property type="entry name" value="Xaa-Pro_dipept_C"/>
</dbReference>
<dbReference type="Gene3D" id="2.60.120.260">
    <property type="entry name" value="Galactose-binding domain-like"/>
    <property type="match status" value="1"/>
</dbReference>
<dbReference type="Gene3D" id="3.40.50.1820">
    <property type="entry name" value="alpha/beta hydrolase"/>
    <property type="match status" value="1"/>
</dbReference>
<dbReference type="SMART" id="SM00939">
    <property type="entry name" value="PepX_C"/>
    <property type="match status" value="1"/>
</dbReference>
<keyword evidence="5" id="KW-1185">Reference proteome</keyword>
<sequence length="600" mass="68314">MKKMTAIVAAVMMHLFTACAQGKDEYTKLEKMIPMRDGVKLYTAVYIPKETGTEPYPILMHRTPYSCAPYGDKIPRRFGPGNLFSKEKYIYVYQDVRGRYMSEGKFQEMTPAIDKKKSNKEVDESSDTYDTIEWLLHNVNNNNGKVGIYGISYPGFYATASLPGAHPAIKAVSPQAPVTDEFEGDDANHRGAFFLLDNFSFLNYFDYPRGDTTWQDYPSVCDTLKIKPDAYTFYLGIGPIKNLDKLYFHGKSVIWNEYLEHSTKDAYWQARNIRTHLNNIQPAVLVVGGWFDAEDMFGALKTYEAIEKQSPNNNNRLVMGPWTHGAWARGDWKKFGGYDFDINVNEKYQQLEYNFFTWYLKGKGSFNEAEATVFVTGSNEWKGFEQWPPKAATAQKWYLGADHQLNTTPYAANTSYDAYVSDPANPVPYIDRKSSGRINEYMTADQTFAAERKDVLHYKGMVLPQDLTVCGHVTAQLYASTTGTDADFVVKLIDVLPDGKQQLVRAEVIRGKFRNSFVKPEAFVPNKVTPVTLELNDVAHTFKAGHQLMVQVQSSWFPLVDRNPQKFVNIPEANASDFQKATIKLYHDKKYPSNIEIDIL</sequence>
<dbReference type="PANTHER" id="PTHR43056:SF10">
    <property type="entry name" value="COCE_NOND FAMILY, PUTATIVE (AFU_ORTHOLOGUE AFUA_7G00600)-RELATED"/>
    <property type="match status" value="1"/>
</dbReference>
<keyword evidence="2" id="KW-0732">Signal</keyword>
<dbReference type="InterPro" id="IPR000383">
    <property type="entry name" value="Xaa-Pro-like_dom"/>
</dbReference>
<dbReference type="NCBIfam" id="TIGR00976">
    <property type="entry name" value="CocE_NonD"/>
    <property type="match status" value="1"/>
</dbReference>
<evidence type="ECO:0000256" key="2">
    <source>
        <dbReference type="SAM" id="SignalP"/>
    </source>
</evidence>
<dbReference type="PROSITE" id="PS51257">
    <property type="entry name" value="PROKAR_LIPOPROTEIN"/>
    <property type="match status" value="1"/>
</dbReference>
<accession>A0A173MQM7</accession>
<dbReference type="InterPro" id="IPR005674">
    <property type="entry name" value="CocE/Ser_esterase"/>
</dbReference>
<dbReference type="SUPFAM" id="SSF53474">
    <property type="entry name" value="alpha/beta-Hydrolases"/>
    <property type="match status" value="1"/>
</dbReference>
<dbReference type="Pfam" id="PF02129">
    <property type="entry name" value="Peptidase_S15"/>
    <property type="match status" value="1"/>
</dbReference>
<name>A0A173MQM7_9BACT</name>
<dbReference type="RefSeq" id="WP_076376643.1">
    <property type="nucleotide sequence ID" value="NZ_AP017422.1"/>
</dbReference>
<evidence type="ECO:0000313" key="4">
    <source>
        <dbReference type="EMBL" id="SIS79076.1"/>
    </source>
</evidence>
<dbReference type="AlphaFoldDB" id="A0A173MQM7"/>
<dbReference type="PANTHER" id="PTHR43056">
    <property type="entry name" value="PEPTIDASE S9 PROLYL OLIGOPEPTIDASE"/>
    <property type="match status" value="1"/>
</dbReference>
<protein>
    <recommendedName>
        <fullName evidence="3">Xaa-Pro dipeptidyl-peptidase C-terminal domain-containing protein</fullName>
    </recommendedName>
</protein>
<feature type="signal peptide" evidence="2">
    <location>
        <begin position="1"/>
        <end position="20"/>
    </location>
</feature>
<dbReference type="InterPro" id="IPR008979">
    <property type="entry name" value="Galactose-bd-like_sf"/>
</dbReference>
<dbReference type="Gene3D" id="1.10.3020.10">
    <property type="entry name" value="alpha-amino acid ester hydrolase ( Helical cap domain)"/>
    <property type="match status" value="1"/>
</dbReference>
<proteinExistence type="predicted"/>
<keyword evidence="1" id="KW-0378">Hydrolase</keyword>
<dbReference type="InterPro" id="IPR050585">
    <property type="entry name" value="Xaa-Pro_dipeptidyl-ppase/CocE"/>
</dbReference>